<reference evidence="1 2" key="1">
    <citation type="journal article" date="2018" name="Science">
        <title>The opium poppy genome and morphinan production.</title>
        <authorList>
            <person name="Guo L."/>
            <person name="Winzer T."/>
            <person name="Yang X."/>
            <person name="Li Y."/>
            <person name="Ning Z."/>
            <person name="He Z."/>
            <person name="Teodor R."/>
            <person name="Lu Y."/>
            <person name="Bowser T.A."/>
            <person name="Graham I.A."/>
            <person name="Ye K."/>
        </authorList>
    </citation>
    <scope>NUCLEOTIDE SEQUENCE [LARGE SCALE GENOMIC DNA]</scope>
    <source>
        <strain evidence="2">cv. HN1</strain>
        <tissue evidence="1">Leaves</tissue>
    </source>
</reference>
<evidence type="ECO:0000313" key="1">
    <source>
        <dbReference type="EMBL" id="RZC50527.1"/>
    </source>
</evidence>
<dbReference type="AlphaFoldDB" id="A0A4Y7IPC6"/>
<dbReference type="Proteomes" id="UP000316621">
    <property type="component" value="Chromosome 2"/>
</dbReference>
<dbReference type="Gramene" id="RZC50527">
    <property type="protein sequence ID" value="RZC50527"/>
    <property type="gene ID" value="C5167_018956"/>
</dbReference>
<keyword evidence="2" id="KW-1185">Reference proteome</keyword>
<accession>A0A4Y7IPC6</accession>
<sequence length="177" mass="21236">MAADDLSEESWRAILSRHRNELKYLLENWGKLEYEDKETPVHDYLYFLDTTIHEGRTKSDAIFDLRILEMLQELRCMLEEGMVSPDDEFGKWIEEQLQNEDKEGYFNYFYEFESRGEESKTMAIPINEEIITFKEIRNDYPEEVQDQLKVYYDDLKKIDDMSQDNEGRQDGKDDAEL</sequence>
<organism evidence="1 2">
    <name type="scientific">Papaver somniferum</name>
    <name type="common">Opium poppy</name>
    <dbReference type="NCBI Taxonomy" id="3469"/>
    <lineage>
        <taxon>Eukaryota</taxon>
        <taxon>Viridiplantae</taxon>
        <taxon>Streptophyta</taxon>
        <taxon>Embryophyta</taxon>
        <taxon>Tracheophyta</taxon>
        <taxon>Spermatophyta</taxon>
        <taxon>Magnoliopsida</taxon>
        <taxon>Ranunculales</taxon>
        <taxon>Papaveraceae</taxon>
        <taxon>Papaveroideae</taxon>
        <taxon>Papaver</taxon>
    </lineage>
</organism>
<dbReference type="EMBL" id="CM010716">
    <property type="protein sequence ID" value="RZC50527.1"/>
    <property type="molecule type" value="Genomic_DNA"/>
</dbReference>
<protein>
    <submittedName>
        <fullName evidence="1">Uncharacterized protein</fullName>
    </submittedName>
</protein>
<evidence type="ECO:0000313" key="2">
    <source>
        <dbReference type="Proteomes" id="UP000316621"/>
    </source>
</evidence>
<proteinExistence type="predicted"/>
<name>A0A4Y7IPC6_PAPSO</name>
<gene>
    <name evidence="1" type="ORF">C5167_018956</name>
</gene>